<organism evidence="2">
    <name type="scientific">marine sediment metagenome</name>
    <dbReference type="NCBI Taxonomy" id="412755"/>
    <lineage>
        <taxon>unclassified sequences</taxon>
        <taxon>metagenomes</taxon>
        <taxon>ecological metagenomes</taxon>
    </lineage>
</organism>
<evidence type="ECO:0000256" key="1">
    <source>
        <dbReference type="SAM" id="MobiDB-lite"/>
    </source>
</evidence>
<proteinExistence type="predicted"/>
<sequence>MIKMLKGMLGRCSMIPLTLALGPVEVTPAGLKKKTVYIMHIKKDIRLADMARLAQLPPARALIPEPEVEEPPEDLYPEGILVTPEVQQKQKNKPAKAQPAKQETSATEEKPPDEAIEGEGFTIDPTWLQESQKALKWTDDTCKTFLVSKYKISPEGTLAEVLQRLTREQAEDFVKEIDGRREKQASLL</sequence>
<name>X1FIJ0_9ZZZZ</name>
<dbReference type="EMBL" id="BARU01006065">
    <property type="protein sequence ID" value="GAH44787.1"/>
    <property type="molecule type" value="Genomic_DNA"/>
</dbReference>
<protein>
    <submittedName>
        <fullName evidence="2">Uncharacterized protein</fullName>
    </submittedName>
</protein>
<accession>X1FIJ0</accession>
<feature type="region of interest" description="Disordered" evidence="1">
    <location>
        <begin position="86"/>
        <end position="120"/>
    </location>
</feature>
<evidence type="ECO:0000313" key="2">
    <source>
        <dbReference type="EMBL" id="GAH44787.1"/>
    </source>
</evidence>
<dbReference type="AlphaFoldDB" id="X1FIJ0"/>
<reference evidence="2" key="1">
    <citation type="journal article" date="2014" name="Front. Microbiol.">
        <title>High frequency of phylogenetically diverse reductive dehalogenase-homologous genes in deep subseafloor sedimentary metagenomes.</title>
        <authorList>
            <person name="Kawai M."/>
            <person name="Futagami T."/>
            <person name="Toyoda A."/>
            <person name="Takaki Y."/>
            <person name="Nishi S."/>
            <person name="Hori S."/>
            <person name="Arai W."/>
            <person name="Tsubouchi T."/>
            <person name="Morono Y."/>
            <person name="Uchiyama I."/>
            <person name="Ito T."/>
            <person name="Fujiyama A."/>
            <person name="Inagaki F."/>
            <person name="Takami H."/>
        </authorList>
    </citation>
    <scope>NUCLEOTIDE SEQUENCE</scope>
    <source>
        <strain evidence="2">Expedition CK06-06</strain>
    </source>
</reference>
<gene>
    <name evidence="2" type="ORF">S03H2_11916</name>
</gene>
<comment type="caution">
    <text evidence="2">The sequence shown here is derived from an EMBL/GenBank/DDBJ whole genome shotgun (WGS) entry which is preliminary data.</text>
</comment>